<reference evidence="9" key="1">
    <citation type="journal article" date="2019" name="Int. J. Syst. Evol. Microbiol.">
        <title>The Global Catalogue of Microorganisms (GCM) 10K type strain sequencing project: providing services to taxonomists for standard genome sequencing and annotation.</title>
        <authorList>
            <consortium name="The Broad Institute Genomics Platform"/>
            <consortium name="The Broad Institute Genome Sequencing Center for Infectious Disease"/>
            <person name="Wu L."/>
            <person name="Ma J."/>
        </authorList>
    </citation>
    <scope>NUCLEOTIDE SEQUENCE [LARGE SCALE GENOMIC DNA]</scope>
    <source>
        <strain evidence="9">ICMP 6774ER</strain>
    </source>
</reference>
<evidence type="ECO:0000256" key="2">
    <source>
        <dbReference type="ARBA" id="ARBA00023015"/>
    </source>
</evidence>
<dbReference type="PROSITE" id="PS50110">
    <property type="entry name" value="RESPONSE_REGULATORY"/>
    <property type="match status" value="1"/>
</dbReference>
<dbReference type="Gene3D" id="3.40.50.2300">
    <property type="match status" value="1"/>
</dbReference>
<name>A0ABW4TEA9_9ACTN</name>
<dbReference type="PRINTS" id="PR00038">
    <property type="entry name" value="HTHLUXR"/>
</dbReference>
<proteinExistence type="predicted"/>
<dbReference type="PANTHER" id="PTHR43214:SF24">
    <property type="entry name" value="TRANSCRIPTIONAL REGULATORY PROTEIN NARL-RELATED"/>
    <property type="match status" value="1"/>
</dbReference>
<dbReference type="InterPro" id="IPR011006">
    <property type="entry name" value="CheY-like_superfamily"/>
</dbReference>
<keyword evidence="3" id="KW-0238">DNA-binding</keyword>
<dbReference type="EMBL" id="JBHUFV010000105">
    <property type="protein sequence ID" value="MFD1940191.1"/>
    <property type="molecule type" value="Genomic_DNA"/>
</dbReference>
<dbReference type="PROSITE" id="PS50043">
    <property type="entry name" value="HTH_LUXR_2"/>
    <property type="match status" value="1"/>
</dbReference>
<evidence type="ECO:0000256" key="4">
    <source>
        <dbReference type="ARBA" id="ARBA00023163"/>
    </source>
</evidence>
<dbReference type="InterPro" id="IPR000792">
    <property type="entry name" value="Tscrpt_reg_LuxR_C"/>
</dbReference>
<feature type="domain" description="HTH luxR-type" evidence="6">
    <location>
        <begin position="148"/>
        <end position="213"/>
    </location>
</feature>
<dbReference type="CDD" id="cd17535">
    <property type="entry name" value="REC_NarL-like"/>
    <property type="match status" value="1"/>
</dbReference>
<feature type="modified residue" description="4-aspartylphosphate" evidence="5">
    <location>
        <position position="54"/>
    </location>
</feature>
<feature type="domain" description="Response regulatory" evidence="7">
    <location>
        <begin position="3"/>
        <end position="119"/>
    </location>
</feature>
<dbReference type="InterPro" id="IPR039420">
    <property type="entry name" value="WalR-like"/>
</dbReference>
<dbReference type="RefSeq" id="WP_379583174.1">
    <property type="nucleotide sequence ID" value="NZ_JBHUFV010000105.1"/>
</dbReference>
<keyword evidence="9" id="KW-1185">Reference proteome</keyword>
<dbReference type="SUPFAM" id="SSF46894">
    <property type="entry name" value="C-terminal effector domain of the bipartite response regulators"/>
    <property type="match status" value="1"/>
</dbReference>
<evidence type="ECO:0000313" key="8">
    <source>
        <dbReference type="EMBL" id="MFD1940191.1"/>
    </source>
</evidence>
<dbReference type="PANTHER" id="PTHR43214">
    <property type="entry name" value="TWO-COMPONENT RESPONSE REGULATOR"/>
    <property type="match status" value="1"/>
</dbReference>
<dbReference type="Proteomes" id="UP001597368">
    <property type="component" value="Unassembled WGS sequence"/>
</dbReference>
<dbReference type="Pfam" id="PF00072">
    <property type="entry name" value="Response_reg"/>
    <property type="match status" value="1"/>
</dbReference>
<evidence type="ECO:0000256" key="1">
    <source>
        <dbReference type="ARBA" id="ARBA00022553"/>
    </source>
</evidence>
<dbReference type="InterPro" id="IPR058245">
    <property type="entry name" value="NreC/VraR/RcsB-like_REC"/>
</dbReference>
<dbReference type="PROSITE" id="PS00622">
    <property type="entry name" value="HTH_LUXR_1"/>
    <property type="match status" value="1"/>
</dbReference>
<dbReference type="InterPro" id="IPR016032">
    <property type="entry name" value="Sig_transdc_resp-reg_C-effctor"/>
</dbReference>
<organism evidence="8 9">
    <name type="scientific">Nonomuraea mangrovi</name>
    <dbReference type="NCBI Taxonomy" id="2316207"/>
    <lineage>
        <taxon>Bacteria</taxon>
        <taxon>Bacillati</taxon>
        <taxon>Actinomycetota</taxon>
        <taxon>Actinomycetes</taxon>
        <taxon>Streptosporangiales</taxon>
        <taxon>Streptosporangiaceae</taxon>
        <taxon>Nonomuraea</taxon>
    </lineage>
</organism>
<dbReference type="SUPFAM" id="SSF52172">
    <property type="entry name" value="CheY-like"/>
    <property type="match status" value="1"/>
</dbReference>
<dbReference type="SMART" id="SM00421">
    <property type="entry name" value="HTH_LUXR"/>
    <property type="match status" value="1"/>
</dbReference>
<dbReference type="Pfam" id="PF00196">
    <property type="entry name" value="GerE"/>
    <property type="match status" value="1"/>
</dbReference>
<keyword evidence="1 5" id="KW-0597">Phosphoprotein</keyword>
<sequence>MIRVLIADDEALVRSGLRLILEAAGDIVVVGEARDGAEAIAAAARLRPEVVLMDVRMPGTDGLAAAARLLDAPDAPKVVMLTTFDLDEYVHEALRMGAVGFLLKDTPPRELAAAVRTVAGGQAMLSPTVTKRLISAFVDRAPSRAEAARRRLASLTGREEDVVRALARGLSNAEVGRELHLTEATVKAHVSRVLAKLGLANRVQAAILVHDADLGV</sequence>
<dbReference type="CDD" id="cd06170">
    <property type="entry name" value="LuxR_C_like"/>
    <property type="match status" value="1"/>
</dbReference>
<accession>A0ABW4TEA9</accession>
<evidence type="ECO:0000259" key="7">
    <source>
        <dbReference type="PROSITE" id="PS50110"/>
    </source>
</evidence>
<keyword evidence="4" id="KW-0804">Transcription</keyword>
<evidence type="ECO:0000259" key="6">
    <source>
        <dbReference type="PROSITE" id="PS50043"/>
    </source>
</evidence>
<keyword evidence="2" id="KW-0805">Transcription regulation</keyword>
<evidence type="ECO:0000256" key="5">
    <source>
        <dbReference type="PROSITE-ProRule" id="PRU00169"/>
    </source>
</evidence>
<evidence type="ECO:0000313" key="9">
    <source>
        <dbReference type="Proteomes" id="UP001597368"/>
    </source>
</evidence>
<dbReference type="SMART" id="SM00448">
    <property type="entry name" value="REC"/>
    <property type="match status" value="1"/>
</dbReference>
<comment type="caution">
    <text evidence="8">The sequence shown here is derived from an EMBL/GenBank/DDBJ whole genome shotgun (WGS) entry which is preliminary data.</text>
</comment>
<gene>
    <name evidence="8" type="ORF">ACFSKW_52910</name>
</gene>
<dbReference type="InterPro" id="IPR001789">
    <property type="entry name" value="Sig_transdc_resp-reg_receiver"/>
</dbReference>
<protein>
    <submittedName>
        <fullName evidence="8">Response regulator</fullName>
    </submittedName>
</protein>
<evidence type="ECO:0000256" key="3">
    <source>
        <dbReference type="ARBA" id="ARBA00023125"/>
    </source>
</evidence>